<sequence length="683" mass="76107">MDRLFTFIIFVSFLSYCEPWFFDGIVDHGNVERCPQRIPRDNYLFALNDTCIELIHDEHSWYDSRRYCTQHHGDLVMIQDMAKQQFIMKALQTAGWDRKGIWIGGTDREKEGHWKWVNGQKMTWGNWKRGQGPGNSGFLFSSGQWEDCAVIRKDDGYKWHDYACNLPQYHYGNFISTTPKSTTMMPKTTSISVGTFQSTTVTTSRSTTILSTTTPTKTTAISTKQKPTTTPRTTPATTIHPSSTPTLTTWPRKTTDSTTTHVSSTMSTTMPSITTPASTTLISTTTLPTTQTSTTHVPTTQTSTTALSATQISTTPAPTTQTSTTKLSTTQTSTTTQSTKTPAQITNLVTTSSTSLKTTTPVPSIYVSSTLTTKVSSTKLTTTQSPVSASTTQETSPSAKSIQTMLTMKAKSTLSPTHMPTMRPTRGALTTIQGIGEKTARPNIPLTTQLVNNQGGLLRRSDTGQKSTHKSSTGYIIGGVCVAIVVAGIIVAVFVVRRRRISLNDTNGKVHGAENPMYSVMYDDTSIPPSIPRDNNVFAYNDTCIELIHDEQSWYDARRNCTQHHGDLVMIQHMAKQQFIMKALQTVGWDRKCIWIGGTDRDQEGHWKWVNGQEMTWGNWERGQGPGNSGFLFSSGQWEDCAVIRKDDGYKWHDYACNLPQYHCSSICEYSKHNLFKRMYLSL</sequence>
<evidence type="ECO:0000256" key="3">
    <source>
        <dbReference type="SAM" id="SignalP"/>
    </source>
</evidence>
<reference evidence="5 6" key="1">
    <citation type="submission" date="2020-06" db="EMBL/GenBank/DDBJ databases">
        <authorList>
            <person name="Li R."/>
            <person name="Bekaert M."/>
        </authorList>
    </citation>
    <scope>NUCLEOTIDE SEQUENCE [LARGE SCALE GENOMIC DNA]</scope>
    <source>
        <strain evidence="6">wild</strain>
    </source>
</reference>
<feature type="region of interest" description="Disordered" evidence="1">
    <location>
        <begin position="288"/>
        <end position="339"/>
    </location>
</feature>
<evidence type="ECO:0000313" key="5">
    <source>
        <dbReference type="EMBL" id="CAC5407412.1"/>
    </source>
</evidence>
<dbReference type="Gene3D" id="3.10.100.10">
    <property type="entry name" value="Mannose-Binding Protein A, subunit A"/>
    <property type="match status" value="2"/>
</dbReference>
<dbReference type="InterPro" id="IPR050111">
    <property type="entry name" value="C-type_lectin/snaclec_domain"/>
</dbReference>
<feature type="region of interest" description="Disordered" evidence="1">
    <location>
        <begin position="379"/>
        <end position="400"/>
    </location>
</feature>
<evidence type="ECO:0000256" key="1">
    <source>
        <dbReference type="SAM" id="MobiDB-lite"/>
    </source>
</evidence>
<dbReference type="SMART" id="SM00034">
    <property type="entry name" value="CLECT"/>
    <property type="match status" value="2"/>
</dbReference>
<feature type="domain" description="C-type lectin" evidence="4">
    <location>
        <begin position="47"/>
        <end position="165"/>
    </location>
</feature>
<gene>
    <name evidence="5" type="ORF">MCOR_40892</name>
</gene>
<dbReference type="Proteomes" id="UP000507470">
    <property type="component" value="Unassembled WGS sequence"/>
</dbReference>
<keyword evidence="2" id="KW-0812">Transmembrane</keyword>
<organism evidence="5 6">
    <name type="scientific">Mytilus coruscus</name>
    <name type="common">Sea mussel</name>
    <dbReference type="NCBI Taxonomy" id="42192"/>
    <lineage>
        <taxon>Eukaryota</taxon>
        <taxon>Metazoa</taxon>
        <taxon>Spiralia</taxon>
        <taxon>Lophotrochozoa</taxon>
        <taxon>Mollusca</taxon>
        <taxon>Bivalvia</taxon>
        <taxon>Autobranchia</taxon>
        <taxon>Pteriomorphia</taxon>
        <taxon>Mytilida</taxon>
        <taxon>Mytiloidea</taxon>
        <taxon>Mytilidae</taxon>
        <taxon>Mytilinae</taxon>
        <taxon>Mytilus</taxon>
    </lineage>
</organism>
<evidence type="ECO:0000313" key="6">
    <source>
        <dbReference type="Proteomes" id="UP000507470"/>
    </source>
</evidence>
<feature type="compositionally biased region" description="Polar residues" evidence="1">
    <location>
        <begin position="384"/>
        <end position="400"/>
    </location>
</feature>
<feature type="region of interest" description="Disordered" evidence="1">
    <location>
        <begin position="206"/>
        <end position="276"/>
    </location>
</feature>
<dbReference type="PROSITE" id="PS50041">
    <property type="entry name" value="C_TYPE_LECTIN_2"/>
    <property type="match status" value="2"/>
</dbReference>
<feature type="domain" description="C-type lectin" evidence="4">
    <location>
        <begin position="540"/>
        <end position="658"/>
    </location>
</feature>
<accession>A0A6J8DJ10</accession>
<dbReference type="EMBL" id="CACVKT020007413">
    <property type="protein sequence ID" value="CAC5407412.1"/>
    <property type="molecule type" value="Genomic_DNA"/>
</dbReference>
<keyword evidence="2" id="KW-1133">Transmembrane helix</keyword>
<feature type="signal peptide" evidence="3">
    <location>
        <begin position="1"/>
        <end position="19"/>
    </location>
</feature>
<feature type="chain" id="PRO_5026678563" description="C-type lectin domain-containing protein" evidence="3">
    <location>
        <begin position="20"/>
        <end position="683"/>
    </location>
</feature>
<feature type="transmembrane region" description="Helical" evidence="2">
    <location>
        <begin position="475"/>
        <end position="496"/>
    </location>
</feature>
<dbReference type="OrthoDB" id="6050186at2759"/>
<dbReference type="CDD" id="cd00037">
    <property type="entry name" value="CLECT"/>
    <property type="match status" value="2"/>
</dbReference>
<dbReference type="PANTHER" id="PTHR22803">
    <property type="entry name" value="MANNOSE, PHOSPHOLIPASE, LECTIN RECEPTOR RELATED"/>
    <property type="match status" value="1"/>
</dbReference>
<keyword evidence="6" id="KW-1185">Reference proteome</keyword>
<dbReference type="InterPro" id="IPR016186">
    <property type="entry name" value="C-type_lectin-like/link_sf"/>
</dbReference>
<name>A0A6J8DJ10_MYTCO</name>
<dbReference type="InterPro" id="IPR001304">
    <property type="entry name" value="C-type_lectin-like"/>
</dbReference>
<dbReference type="Pfam" id="PF00059">
    <property type="entry name" value="Lectin_C"/>
    <property type="match status" value="2"/>
</dbReference>
<dbReference type="SUPFAM" id="SSF56436">
    <property type="entry name" value="C-type lectin-like"/>
    <property type="match status" value="2"/>
</dbReference>
<keyword evidence="3" id="KW-0732">Signal</keyword>
<protein>
    <recommendedName>
        <fullName evidence="4">C-type lectin domain-containing protein</fullName>
    </recommendedName>
</protein>
<keyword evidence="2" id="KW-0472">Membrane</keyword>
<dbReference type="AlphaFoldDB" id="A0A6J8DJ10"/>
<evidence type="ECO:0000256" key="2">
    <source>
        <dbReference type="SAM" id="Phobius"/>
    </source>
</evidence>
<proteinExistence type="predicted"/>
<dbReference type="InterPro" id="IPR016187">
    <property type="entry name" value="CTDL_fold"/>
</dbReference>
<evidence type="ECO:0000259" key="4">
    <source>
        <dbReference type="PROSITE" id="PS50041"/>
    </source>
</evidence>